<feature type="signal peptide" evidence="1">
    <location>
        <begin position="1"/>
        <end position="18"/>
    </location>
</feature>
<dbReference type="VEuPathDB" id="AmoebaDB:DDB_G0285697"/>
<dbReference type="dictyBase" id="DDB_G0285697"/>
<sequence length="462" mass="48828">MKLINLVIYFFLFGIVYSQPPQPHYGVFELSALRGGENKLLYRGANLKAFSQTPARPGVIVTFFRYNGGIDIYYSHRIQIVANLEESARVMTQTPNNMATSGRIVSYAYQEISTQVFNGLNVGNLNALINGPNLVTPAGPFIPHGRLINVLALLARWIRLNFSTNIQIIEFIDDHPSFPKPSESYDSNGGGSGVSNDLELAFYQKNPNGNYYLEERKHINEESDNPAGLLGLVSEGIKEAANGVKVTGVNIWNKAKSIFSHGKEAASSKTSAAVVKVENEGKAVVKAGESVVSTVKNDGKAVVNAGESVVTSVKNEGKAVVNAGESVVTSVKNNGKAVVNAGESVVTSVKNEGKAVVNAGGSVVTSVKNNGKAVVNAGETVVQTVKKEASVIVKTGETVIDSTRKGGAAFVSEGGAAIADIEKNGAQFARGVVEMGEAAGDVVEEMAEVSAGRLIVEVLEIV</sequence>
<gene>
    <name evidence="2" type="ORF">DDB_G0285697</name>
</gene>
<dbReference type="GlyGen" id="Q54MS2">
    <property type="glycosylation" value="1 site"/>
</dbReference>
<dbReference type="STRING" id="44689.Q54MS2"/>
<comment type="caution">
    <text evidence="2">The sequence shown here is derived from an EMBL/GenBank/DDBJ whole genome shotgun (WGS) entry which is preliminary data.</text>
</comment>
<dbReference type="InterPro" id="IPR012332">
    <property type="entry name" value="Autotransporter_pectin_lyase_C"/>
</dbReference>
<dbReference type="KEGG" id="ddi:DDB_G0285697"/>
<dbReference type="SMR" id="Q54MS2"/>
<organism evidence="2 3">
    <name type="scientific">Dictyostelium discoideum</name>
    <name type="common">Social amoeba</name>
    <dbReference type="NCBI Taxonomy" id="44689"/>
    <lineage>
        <taxon>Eukaryota</taxon>
        <taxon>Amoebozoa</taxon>
        <taxon>Evosea</taxon>
        <taxon>Eumycetozoa</taxon>
        <taxon>Dictyostelia</taxon>
        <taxon>Dictyosteliales</taxon>
        <taxon>Dictyosteliaceae</taxon>
        <taxon>Dictyostelium</taxon>
    </lineage>
</organism>
<dbReference type="GeneID" id="8625269"/>
<evidence type="ECO:0000256" key="1">
    <source>
        <dbReference type="SAM" id="SignalP"/>
    </source>
</evidence>
<dbReference type="RefSeq" id="XP_638221.1">
    <property type="nucleotide sequence ID" value="XM_633129.1"/>
</dbReference>
<dbReference type="Gene3D" id="2.160.20.20">
    <property type="match status" value="1"/>
</dbReference>
<reference evidence="2 3" key="1">
    <citation type="journal article" date="2005" name="Nature">
        <title>The genome of the social amoeba Dictyostelium discoideum.</title>
        <authorList>
            <consortium name="The Dictyostelium discoideum Sequencing Consortium"/>
            <person name="Eichinger L."/>
            <person name="Pachebat J.A."/>
            <person name="Glockner G."/>
            <person name="Rajandream M.A."/>
            <person name="Sucgang R."/>
            <person name="Berriman M."/>
            <person name="Song J."/>
            <person name="Olsen R."/>
            <person name="Szafranski K."/>
            <person name="Xu Q."/>
            <person name="Tunggal B."/>
            <person name="Kummerfeld S."/>
            <person name="Madera M."/>
            <person name="Konfortov B.A."/>
            <person name="Rivero F."/>
            <person name="Bankier A.T."/>
            <person name="Lehmann R."/>
            <person name="Hamlin N."/>
            <person name="Davies R."/>
            <person name="Gaudet P."/>
            <person name="Fey P."/>
            <person name="Pilcher K."/>
            <person name="Chen G."/>
            <person name="Saunders D."/>
            <person name="Sodergren E."/>
            <person name="Davis P."/>
            <person name="Kerhornou A."/>
            <person name="Nie X."/>
            <person name="Hall N."/>
            <person name="Anjard C."/>
            <person name="Hemphill L."/>
            <person name="Bason N."/>
            <person name="Farbrother P."/>
            <person name="Desany B."/>
            <person name="Just E."/>
            <person name="Morio T."/>
            <person name="Rost R."/>
            <person name="Churcher C."/>
            <person name="Cooper J."/>
            <person name="Haydock S."/>
            <person name="van Driessche N."/>
            <person name="Cronin A."/>
            <person name="Goodhead I."/>
            <person name="Muzny D."/>
            <person name="Mourier T."/>
            <person name="Pain A."/>
            <person name="Lu M."/>
            <person name="Harper D."/>
            <person name="Lindsay R."/>
            <person name="Hauser H."/>
            <person name="James K."/>
            <person name="Quiles M."/>
            <person name="Madan Babu M."/>
            <person name="Saito T."/>
            <person name="Buchrieser C."/>
            <person name="Wardroper A."/>
            <person name="Felder M."/>
            <person name="Thangavelu M."/>
            <person name="Johnson D."/>
            <person name="Knights A."/>
            <person name="Loulseged H."/>
            <person name="Mungall K."/>
            <person name="Oliver K."/>
            <person name="Price C."/>
            <person name="Quail M.A."/>
            <person name="Urushihara H."/>
            <person name="Hernandez J."/>
            <person name="Rabbinowitsch E."/>
            <person name="Steffen D."/>
            <person name="Sanders M."/>
            <person name="Ma J."/>
            <person name="Kohara Y."/>
            <person name="Sharp S."/>
            <person name="Simmonds M."/>
            <person name="Spiegler S."/>
            <person name="Tivey A."/>
            <person name="Sugano S."/>
            <person name="White B."/>
            <person name="Walker D."/>
            <person name="Woodward J."/>
            <person name="Winckler T."/>
            <person name="Tanaka Y."/>
            <person name="Shaulsky G."/>
            <person name="Schleicher M."/>
            <person name="Weinstock G."/>
            <person name="Rosenthal A."/>
            <person name="Cox E.C."/>
            <person name="Chisholm R.L."/>
            <person name="Gibbs R."/>
            <person name="Loomis W.F."/>
            <person name="Platzer M."/>
            <person name="Kay R.R."/>
            <person name="Williams J."/>
            <person name="Dear P.H."/>
            <person name="Noegel A.A."/>
            <person name="Barrell B."/>
            <person name="Kuspa A."/>
        </authorList>
    </citation>
    <scope>NUCLEOTIDE SEQUENCE [LARGE SCALE GENOMIC DNA]</scope>
    <source>
        <strain evidence="2 3">AX4</strain>
    </source>
</reference>
<dbReference type="Proteomes" id="UP000002195">
    <property type="component" value="Unassembled WGS sequence"/>
</dbReference>
<protein>
    <submittedName>
        <fullName evidence="2">Uncharacterized protein</fullName>
    </submittedName>
</protein>
<dbReference type="AlphaFoldDB" id="Q54MS2"/>
<keyword evidence="1" id="KW-0732">Signal</keyword>
<dbReference type="HOGENOM" id="CLU_592415_0_0_1"/>
<dbReference type="PaxDb" id="44689-DDB0186664"/>
<proteinExistence type="predicted"/>
<feature type="chain" id="PRO_5004249196" evidence="1">
    <location>
        <begin position="19"/>
        <end position="462"/>
    </location>
</feature>
<keyword evidence="3" id="KW-1185">Reference proteome</keyword>
<dbReference type="EMBL" id="AAFI02000079">
    <property type="protein sequence ID" value="EAL64686.1"/>
    <property type="molecule type" value="Genomic_DNA"/>
</dbReference>
<evidence type="ECO:0000313" key="3">
    <source>
        <dbReference type="Proteomes" id="UP000002195"/>
    </source>
</evidence>
<accession>Q54MS2</accession>
<dbReference type="eggNOG" id="ENOG502RFS6">
    <property type="taxonomic scope" value="Eukaryota"/>
</dbReference>
<name>Q54MS2_DICDI</name>
<evidence type="ECO:0000313" key="2">
    <source>
        <dbReference type="EMBL" id="EAL64686.1"/>
    </source>
</evidence>
<dbReference type="InParanoid" id="Q54MS2"/>